<dbReference type="Proteomes" id="UP000235023">
    <property type="component" value="Unassembled WGS sequence"/>
</dbReference>
<keyword evidence="2" id="KW-1185">Reference proteome</keyword>
<dbReference type="AlphaFoldDB" id="A0A2J5IA07"/>
<organism evidence="1 2">
    <name type="scientific">Aspergillus taichungensis</name>
    <dbReference type="NCBI Taxonomy" id="482145"/>
    <lineage>
        <taxon>Eukaryota</taxon>
        <taxon>Fungi</taxon>
        <taxon>Dikarya</taxon>
        <taxon>Ascomycota</taxon>
        <taxon>Pezizomycotina</taxon>
        <taxon>Eurotiomycetes</taxon>
        <taxon>Eurotiomycetidae</taxon>
        <taxon>Eurotiales</taxon>
        <taxon>Aspergillaceae</taxon>
        <taxon>Aspergillus</taxon>
        <taxon>Aspergillus subgen. Circumdati</taxon>
    </lineage>
</organism>
<dbReference type="EMBL" id="KZ559496">
    <property type="protein sequence ID" value="PLN86876.1"/>
    <property type="molecule type" value="Genomic_DNA"/>
</dbReference>
<sequence>MAPPPKYVVSPEVPIQVTDLLNQAQIPCCLWGNLMLSVLGASVEVRDADFIVPDQQAANAAVVLVDNNFKECKMAVDDCPKFGPLRGEPRPARHFFLGDGTHTGEDSQTVNIWAHRSLLGHFPEIPRNVPSRGVHDHPYISAAHETLLPPHIPGRCIGRLENLFVEGWTVNVITFKPTPLIEHLLMLLSRDIDRRPPAEHVWRFYLSAILEAQNYHGMADVADFEWALTRTAWVALLEDAPTSFDKTVRRMQADNIAGRTQTR</sequence>
<dbReference type="OrthoDB" id="4499271at2759"/>
<name>A0A2J5IA07_9EURO</name>
<evidence type="ECO:0000313" key="2">
    <source>
        <dbReference type="Proteomes" id="UP000235023"/>
    </source>
</evidence>
<gene>
    <name evidence="1" type="ORF">BDW42DRAFT_198352</name>
</gene>
<proteinExistence type="predicted"/>
<reference evidence="2" key="1">
    <citation type="submission" date="2017-12" db="EMBL/GenBank/DDBJ databases">
        <authorList>
            <consortium name="DOE Joint Genome Institute"/>
            <person name="Mondo S.J."/>
            <person name="Kjaerbolling I."/>
            <person name="Vesth T.C."/>
            <person name="Frisvad J.C."/>
            <person name="Nybo J.L."/>
            <person name="Theobald S."/>
            <person name="Kuo A."/>
            <person name="Bowyer P."/>
            <person name="Matsuda Y."/>
            <person name="Lyhne E.K."/>
            <person name="Kogle M.E."/>
            <person name="Clum A."/>
            <person name="Lipzen A."/>
            <person name="Salamov A."/>
            <person name="Ngan C.Y."/>
            <person name="Daum C."/>
            <person name="Chiniquy J."/>
            <person name="Barry K."/>
            <person name="LaButti K."/>
            <person name="Haridas S."/>
            <person name="Simmons B.A."/>
            <person name="Magnuson J.K."/>
            <person name="Mortensen U.H."/>
            <person name="Larsen T.O."/>
            <person name="Grigoriev I.V."/>
            <person name="Baker S.E."/>
            <person name="Andersen M.R."/>
            <person name="Nordberg H.P."/>
            <person name="Cantor M.N."/>
            <person name="Hua S.X."/>
        </authorList>
    </citation>
    <scope>NUCLEOTIDE SEQUENCE [LARGE SCALE GENOMIC DNA]</scope>
    <source>
        <strain evidence="2">IBT 19404</strain>
    </source>
</reference>
<accession>A0A2J5IA07</accession>
<protein>
    <submittedName>
        <fullName evidence="1">Uncharacterized protein</fullName>
    </submittedName>
</protein>
<evidence type="ECO:0000313" key="1">
    <source>
        <dbReference type="EMBL" id="PLN86876.1"/>
    </source>
</evidence>